<dbReference type="AlphaFoldDB" id="A0A1I1RA54"/>
<dbReference type="InterPro" id="IPR036188">
    <property type="entry name" value="FAD/NAD-bd_sf"/>
</dbReference>
<evidence type="ECO:0000259" key="1">
    <source>
        <dbReference type="Pfam" id="PF13454"/>
    </source>
</evidence>
<accession>A0A1I1RA54</accession>
<dbReference type="OrthoDB" id="3653265at2"/>
<dbReference type="PANTHER" id="PTHR40254">
    <property type="entry name" value="BLR0577 PROTEIN"/>
    <property type="match status" value="1"/>
</dbReference>
<dbReference type="Proteomes" id="UP000199022">
    <property type="component" value="Unassembled WGS sequence"/>
</dbReference>
<evidence type="ECO:0000313" key="2">
    <source>
        <dbReference type="EMBL" id="SFD31254.1"/>
    </source>
</evidence>
<dbReference type="EMBL" id="FOMD01000003">
    <property type="protein sequence ID" value="SFD31254.1"/>
    <property type="molecule type" value="Genomic_DNA"/>
</dbReference>
<dbReference type="PANTHER" id="PTHR40254:SF1">
    <property type="entry name" value="BLR0577 PROTEIN"/>
    <property type="match status" value="1"/>
</dbReference>
<keyword evidence="3" id="KW-1185">Reference proteome</keyword>
<name>A0A1I1RA54_9ACTN</name>
<dbReference type="SUPFAM" id="SSF51905">
    <property type="entry name" value="FAD/NAD(P)-binding domain"/>
    <property type="match status" value="1"/>
</dbReference>
<proteinExistence type="predicted"/>
<reference evidence="3" key="1">
    <citation type="submission" date="2016-10" db="EMBL/GenBank/DDBJ databases">
        <authorList>
            <person name="Varghese N."/>
            <person name="Submissions S."/>
        </authorList>
    </citation>
    <scope>NUCLEOTIDE SEQUENCE [LARGE SCALE GENOMIC DNA]</scope>
    <source>
        <strain evidence="3">DSM 45962</strain>
    </source>
</reference>
<dbReference type="InterPro" id="IPR052189">
    <property type="entry name" value="L-asp_N-monooxygenase_NS-form"/>
</dbReference>
<dbReference type="STRING" id="1225127.SAMN05661030_3183"/>
<sequence length="594" mass="62946">MTSTSTLTAVLVGAGPTAVGVLDRLLAHAAGRPLQVHLVDPHPAGGGRIWRTAQSELLWANSLARDITVLPDASSTVAGPVGPGTTLSEWALRTGVPLDPESFPPRTLVNAYLSWVLEGLAAAPGLTLHRHTDRVVDVDEHPDGVRVRLAGGGRLDADVVVLAQGHLDREPGAGEQALGQAARAAGLTHVPTGYTADLDLDVLQPGEDVLVRGAGLAFVDLVTLLTGGRGGRFDEVDGALVYRPSGREPVLHVGSRRGVPYRAKLGYPWAGPPVPLTYLTPDALRARFGDRPVDLRADLAPVVARELGRVAAAELFRAHPERTRMPWKEFAARYDATEDATSLWAEAVPDPADRFDLAALDRPLAGRRFADGEALQGWVRDHVRADLARAADPAYSQDQAVFTALLFTHAVVAGLVRAGRLTERSEREDVSGWWMNLFSYLASGPPSPRLRELLALSEAGVVRFTGADTVVTLEAGRWVARSASTDEVVAATALVEARVPDVDLGATTDPLLTALLRRGAAAERGGRLHVDARHRLVGADGEPSERVAAVGFWTSGAQVAAFARPGTDAPFFHQNDALAARLWSTSAAGAARAA</sequence>
<dbReference type="Gene3D" id="3.50.50.60">
    <property type="entry name" value="FAD/NAD(P)-binding domain"/>
    <property type="match status" value="1"/>
</dbReference>
<evidence type="ECO:0000313" key="3">
    <source>
        <dbReference type="Proteomes" id="UP000199022"/>
    </source>
</evidence>
<organism evidence="2 3">
    <name type="scientific">Klenkia taihuensis</name>
    <dbReference type="NCBI Taxonomy" id="1225127"/>
    <lineage>
        <taxon>Bacteria</taxon>
        <taxon>Bacillati</taxon>
        <taxon>Actinomycetota</taxon>
        <taxon>Actinomycetes</taxon>
        <taxon>Geodermatophilales</taxon>
        <taxon>Geodermatophilaceae</taxon>
        <taxon>Klenkia</taxon>
    </lineage>
</organism>
<gene>
    <name evidence="2" type="ORF">SAMN05661030_3183</name>
</gene>
<dbReference type="RefSeq" id="WP_091561014.1">
    <property type="nucleotide sequence ID" value="NZ_BNAC01000001.1"/>
</dbReference>
<feature type="domain" description="FAD-dependent urate hydroxylase HpyO/Asp monooxygenase CreE-like FAD/NAD(P)-binding" evidence="1">
    <location>
        <begin position="10"/>
        <end position="166"/>
    </location>
</feature>
<protein>
    <submittedName>
        <fullName evidence="2">FAD-NAD(P)-binding</fullName>
    </submittedName>
</protein>
<dbReference type="Pfam" id="PF13454">
    <property type="entry name" value="NAD_binding_9"/>
    <property type="match status" value="1"/>
</dbReference>
<dbReference type="InterPro" id="IPR038732">
    <property type="entry name" value="HpyO/CreE_NAD-binding"/>
</dbReference>